<dbReference type="AlphaFoldDB" id="A0A0D2CUJ0"/>
<evidence type="ECO:0000313" key="2">
    <source>
        <dbReference type="EMBL" id="KIW27314.1"/>
    </source>
</evidence>
<sequence>MEATRQQLQAEQDKTTPVKPLEQYVGKYFNNIGNFYLDVTVNGDGLKMCVQGFDNTCHDLEHFCNDTFAWECNREKEARNVMSPS</sequence>
<protein>
    <recommendedName>
        <fullName evidence="1">Peptidase S12 Pab87-related C-terminal domain-containing protein</fullName>
    </recommendedName>
</protein>
<dbReference type="GeneID" id="27346259"/>
<proteinExistence type="predicted"/>
<evidence type="ECO:0000259" key="1">
    <source>
        <dbReference type="Pfam" id="PF11954"/>
    </source>
</evidence>
<dbReference type="Proteomes" id="UP000054466">
    <property type="component" value="Unassembled WGS sequence"/>
</dbReference>
<dbReference type="Gene3D" id="2.40.128.600">
    <property type="match status" value="1"/>
</dbReference>
<gene>
    <name evidence="2" type="ORF">PV07_07065</name>
</gene>
<accession>A0A0D2CUJ0</accession>
<evidence type="ECO:0000313" key="3">
    <source>
        <dbReference type="Proteomes" id="UP000054466"/>
    </source>
</evidence>
<dbReference type="RefSeq" id="XP_016247530.1">
    <property type="nucleotide sequence ID" value="XM_016394111.1"/>
</dbReference>
<dbReference type="EMBL" id="KN847043">
    <property type="protein sequence ID" value="KIW27314.1"/>
    <property type="molecule type" value="Genomic_DNA"/>
</dbReference>
<organism evidence="2 3">
    <name type="scientific">Cladophialophora immunda</name>
    <dbReference type="NCBI Taxonomy" id="569365"/>
    <lineage>
        <taxon>Eukaryota</taxon>
        <taxon>Fungi</taxon>
        <taxon>Dikarya</taxon>
        <taxon>Ascomycota</taxon>
        <taxon>Pezizomycotina</taxon>
        <taxon>Eurotiomycetes</taxon>
        <taxon>Chaetothyriomycetidae</taxon>
        <taxon>Chaetothyriales</taxon>
        <taxon>Herpotrichiellaceae</taxon>
        <taxon>Cladophialophora</taxon>
    </lineage>
</organism>
<dbReference type="OrthoDB" id="5946976at2759"/>
<keyword evidence="3" id="KW-1185">Reference proteome</keyword>
<dbReference type="HOGENOM" id="CLU_2512440_0_0_1"/>
<name>A0A0D2CUJ0_9EURO</name>
<dbReference type="InterPro" id="IPR021860">
    <property type="entry name" value="Peptidase_S12_Pab87-rel_C"/>
</dbReference>
<feature type="domain" description="Peptidase S12 Pab87-related C-terminal" evidence="1">
    <location>
        <begin position="12"/>
        <end position="77"/>
    </location>
</feature>
<dbReference type="VEuPathDB" id="FungiDB:PV07_07065"/>
<dbReference type="Pfam" id="PF11954">
    <property type="entry name" value="DUF3471"/>
    <property type="match status" value="1"/>
</dbReference>
<reference evidence="2 3" key="1">
    <citation type="submission" date="2015-01" db="EMBL/GenBank/DDBJ databases">
        <title>The Genome Sequence of Cladophialophora immunda CBS83496.</title>
        <authorList>
            <consortium name="The Broad Institute Genomics Platform"/>
            <person name="Cuomo C."/>
            <person name="de Hoog S."/>
            <person name="Gorbushina A."/>
            <person name="Stielow B."/>
            <person name="Teixiera M."/>
            <person name="Abouelleil A."/>
            <person name="Chapman S.B."/>
            <person name="Priest M."/>
            <person name="Young S.K."/>
            <person name="Wortman J."/>
            <person name="Nusbaum C."/>
            <person name="Birren B."/>
        </authorList>
    </citation>
    <scope>NUCLEOTIDE SEQUENCE [LARGE SCALE GENOMIC DNA]</scope>
    <source>
        <strain evidence="2 3">CBS 83496</strain>
    </source>
</reference>